<keyword evidence="4" id="KW-1185">Reference proteome</keyword>
<dbReference type="AlphaFoldDB" id="A0A443ST25"/>
<gene>
    <name evidence="3" type="ORF">B4U80_12224</name>
</gene>
<comment type="cofactor">
    <cofactor evidence="2">
        <name>Mg(2+)</name>
        <dbReference type="ChEBI" id="CHEBI:18420"/>
    </cofactor>
</comment>
<sequence length="306" mass="36330">MEPLVFPKIEWKNEATNHKEVDKLEKELNDWLSVYCKAAGMNGSLVSHKLSYFSTRIWHYGSYERVLAIAKLIAYFFVVDDFFDVMDRKWTRYQYGRLIEIALNDEIVPLQGDNWFQACWSDLWQSFTRLANNEWKYRLINSCATWFKGAELELKFKQSKKIPSLVEYLTLRPFSEGGEFCFNFIEFAANKYLSQNTLSNPVFNSLLQYSRLVLFATNDLYSFRKETKKGDVMNLVMVYHNEYKISTQEAIYKTVEFIQENLKIFESYKDQLVSALIPDDDMQFYVSGLEAMFRGNYDFHFDSKRY</sequence>
<reference evidence="3 4" key="1">
    <citation type="journal article" date="2018" name="Gigascience">
        <title>Genomes of trombidid mites reveal novel predicted allergens and laterally-transferred genes associated with secondary metabolism.</title>
        <authorList>
            <person name="Dong X."/>
            <person name="Chaisiri K."/>
            <person name="Xia D."/>
            <person name="Armstrong S.D."/>
            <person name="Fang Y."/>
            <person name="Donnelly M.J."/>
            <person name="Kadowaki T."/>
            <person name="McGarry J.W."/>
            <person name="Darby A.C."/>
            <person name="Makepeace B.L."/>
        </authorList>
    </citation>
    <scope>NUCLEOTIDE SEQUENCE [LARGE SCALE GENOMIC DNA]</scope>
    <source>
        <strain evidence="3">UoL-UT</strain>
    </source>
</reference>
<name>A0A443ST25_9ACAR</name>
<evidence type="ECO:0000256" key="1">
    <source>
        <dbReference type="ARBA" id="ARBA00006333"/>
    </source>
</evidence>
<dbReference type="STRING" id="299467.A0A443ST25"/>
<dbReference type="GO" id="GO:0008299">
    <property type="term" value="P:isoprenoid biosynthetic process"/>
    <property type="evidence" value="ECO:0007669"/>
    <property type="project" value="UniProtKB-ARBA"/>
</dbReference>
<dbReference type="EMBL" id="NCKV01000425">
    <property type="protein sequence ID" value="RWS30666.1"/>
    <property type="molecule type" value="Genomic_DNA"/>
</dbReference>
<comment type="caution">
    <text evidence="3">The sequence shown here is derived from an EMBL/GenBank/DDBJ whole genome shotgun (WGS) entry which is preliminary data.</text>
</comment>
<dbReference type="InterPro" id="IPR034686">
    <property type="entry name" value="Terpene_cyclase-like_2"/>
</dbReference>
<protein>
    <recommendedName>
        <fullName evidence="2">Terpene synthase</fullName>
        <ecNumber evidence="2">4.2.3.-</ecNumber>
    </recommendedName>
</protein>
<evidence type="ECO:0000256" key="2">
    <source>
        <dbReference type="RuleBase" id="RU366034"/>
    </source>
</evidence>
<dbReference type="Proteomes" id="UP000288716">
    <property type="component" value="Unassembled WGS sequence"/>
</dbReference>
<dbReference type="SFLD" id="SFLDG01020">
    <property type="entry name" value="Terpene_Cyclase_Like_2"/>
    <property type="match status" value="1"/>
</dbReference>
<dbReference type="OrthoDB" id="2861623at2759"/>
<dbReference type="PANTHER" id="PTHR35201">
    <property type="entry name" value="TERPENE SYNTHASE"/>
    <property type="match status" value="1"/>
</dbReference>
<dbReference type="InterPro" id="IPR008949">
    <property type="entry name" value="Isoprenoid_synthase_dom_sf"/>
</dbReference>
<dbReference type="PANTHER" id="PTHR35201:SF4">
    <property type="entry name" value="BETA-PINACENE SYNTHASE-RELATED"/>
    <property type="match status" value="1"/>
</dbReference>
<proteinExistence type="inferred from homology"/>
<organism evidence="3 4">
    <name type="scientific">Leptotrombidium deliense</name>
    <dbReference type="NCBI Taxonomy" id="299467"/>
    <lineage>
        <taxon>Eukaryota</taxon>
        <taxon>Metazoa</taxon>
        <taxon>Ecdysozoa</taxon>
        <taxon>Arthropoda</taxon>
        <taxon>Chelicerata</taxon>
        <taxon>Arachnida</taxon>
        <taxon>Acari</taxon>
        <taxon>Acariformes</taxon>
        <taxon>Trombidiformes</taxon>
        <taxon>Prostigmata</taxon>
        <taxon>Anystina</taxon>
        <taxon>Parasitengona</taxon>
        <taxon>Trombiculoidea</taxon>
        <taxon>Trombiculidae</taxon>
        <taxon>Leptotrombidium</taxon>
    </lineage>
</organism>
<comment type="similarity">
    <text evidence="1 2">Belongs to the terpene synthase family.</text>
</comment>
<keyword evidence="2" id="KW-0479">Metal-binding</keyword>
<keyword evidence="2" id="KW-0456">Lyase</keyword>
<dbReference type="GO" id="GO:0010333">
    <property type="term" value="F:terpene synthase activity"/>
    <property type="evidence" value="ECO:0007669"/>
    <property type="project" value="InterPro"/>
</dbReference>
<accession>A0A443ST25</accession>
<dbReference type="Gene3D" id="1.10.600.10">
    <property type="entry name" value="Farnesyl Diphosphate Synthase"/>
    <property type="match status" value="1"/>
</dbReference>
<dbReference type="EC" id="4.2.3.-" evidence="2"/>
<dbReference type="VEuPathDB" id="VectorBase:LDEU001374"/>
<evidence type="ECO:0000313" key="3">
    <source>
        <dbReference type="EMBL" id="RWS30666.1"/>
    </source>
</evidence>
<keyword evidence="2" id="KW-0460">Magnesium</keyword>
<dbReference type="SUPFAM" id="SSF48576">
    <property type="entry name" value="Terpenoid synthases"/>
    <property type="match status" value="1"/>
</dbReference>
<dbReference type="GO" id="GO:0046872">
    <property type="term" value="F:metal ion binding"/>
    <property type="evidence" value="ECO:0007669"/>
    <property type="project" value="UniProtKB-KW"/>
</dbReference>
<dbReference type="SFLD" id="SFLDS00005">
    <property type="entry name" value="Isoprenoid_Synthase_Type_I"/>
    <property type="match status" value="1"/>
</dbReference>
<dbReference type="Pfam" id="PF19086">
    <property type="entry name" value="Terpene_syn_C_2"/>
    <property type="match status" value="1"/>
</dbReference>
<evidence type="ECO:0000313" key="4">
    <source>
        <dbReference type="Proteomes" id="UP000288716"/>
    </source>
</evidence>